<dbReference type="eggNOG" id="KOG4058">
    <property type="taxonomic scope" value="Eukaryota"/>
</dbReference>
<dbReference type="Pfam" id="PF12422">
    <property type="entry name" value="Condensin2nSMC"/>
    <property type="match status" value="1"/>
</dbReference>
<dbReference type="PANTHER" id="PTHR16199:SF4">
    <property type="entry name" value="CONDENSIN-2 COMPLEX SUBUNIT G2"/>
    <property type="match status" value="1"/>
</dbReference>
<keyword evidence="1" id="KW-0472">Membrane</keyword>
<dbReference type="Gene3D" id="3.40.50.150">
    <property type="entry name" value="Vaccinia Virus protein VP39"/>
    <property type="match status" value="1"/>
</dbReference>
<dbReference type="HOGENOM" id="CLU_256457_0_0_1"/>
<proteinExistence type="predicted"/>
<evidence type="ECO:0000313" key="2">
    <source>
        <dbReference type="EnsemblMetazoa" id="SMAR005269-PA"/>
    </source>
</evidence>
<organism evidence="2 3">
    <name type="scientific">Strigamia maritima</name>
    <name type="common">European centipede</name>
    <name type="synonym">Geophilus maritimus</name>
    <dbReference type="NCBI Taxonomy" id="126957"/>
    <lineage>
        <taxon>Eukaryota</taxon>
        <taxon>Metazoa</taxon>
        <taxon>Ecdysozoa</taxon>
        <taxon>Arthropoda</taxon>
        <taxon>Myriapoda</taxon>
        <taxon>Chilopoda</taxon>
        <taxon>Pleurostigmophora</taxon>
        <taxon>Geophilomorpha</taxon>
        <taxon>Linotaeniidae</taxon>
        <taxon>Strigamia</taxon>
    </lineage>
</organism>
<evidence type="ECO:0000313" key="3">
    <source>
        <dbReference type="Proteomes" id="UP000014500"/>
    </source>
</evidence>
<protein>
    <recommendedName>
        <fullName evidence="4">Methyltransferase domain-containing protein</fullName>
    </recommendedName>
</protein>
<reference evidence="3" key="1">
    <citation type="submission" date="2011-05" db="EMBL/GenBank/DDBJ databases">
        <authorList>
            <person name="Richards S.R."/>
            <person name="Qu J."/>
            <person name="Jiang H."/>
            <person name="Jhangiani S.N."/>
            <person name="Agravi P."/>
            <person name="Goodspeed R."/>
            <person name="Gross S."/>
            <person name="Mandapat C."/>
            <person name="Jackson L."/>
            <person name="Mathew T."/>
            <person name="Pu L."/>
            <person name="Thornton R."/>
            <person name="Saada N."/>
            <person name="Wilczek-Boney K.B."/>
            <person name="Lee S."/>
            <person name="Kovar C."/>
            <person name="Wu Y."/>
            <person name="Scherer S.E."/>
            <person name="Worley K.C."/>
            <person name="Muzny D.M."/>
            <person name="Gibbs R."/>
        </authorList>
    </citation>
    <scope>NUCLEOTIDE SEQUENCE</scope>
    <source>
        <strain evidence="3">Brora</strain>
    </source>
</reference>
<dbReference type="GO" id="GO:0000070">
    <property type="term" value="P:mitotic sister chromatid segregation"/>
    <property type="evidence" value="ECO:0007669"/>
    <property type="project" value="TreeGrafter"/>
</dbReference>
<feature type="transmembrane region" description="Helical" evidence="1">
    <location>
        <begin position="28"/>
        <end position="53"/>
    </location>
</feature>
<dbReference type="STRING" id="126957.T1IVR8"/>
<dbReference type="Proteomes" id="UP000014500">
    <property type="component" value="Unassembled WGS sequence"/>
</dbReference>
<dbReference type="EnsemblMetazoa" id="SMAR005269-RA">
    <property type="protein sequence ID" value="SMAR005269-PA"/>
    <property type="gene ID" value="SMAR005269"/>
</dbReference>
<keyword evidence="1" id="KW-0812">Transmembrane</keyword>
<dbReference type="SUPFAM" id="SSF53335">
    <property type="entry name" value="S-adenosyl-L-methionine-dependent methyltransferases"/>
    <property type="match status" value="1"/>
</dbReference>
<evidence type="ECO:0000256" key="1">
    <source>
        <dbReference type="SAM" id="Phobius"/>
    </source>
</evidence>
<dbReference type="InterPro" id="IPR024741">
    <property type="entry name" value="Condensin2_G2"/>
</dbReference>
<name>T1IVR8_STRMM</name>
<dbReference type="GO" id="GO:0005634">
    <property type="term" value="C:nucleus"/>
    <property type="evidence" value="ECO:0007669"/>
    <property type="project" value="InterPro"/>
</dbReference>
<reference evidence="2" key="2">
    <citation type="submission" date="2015-02" db="UniProtKB">
        <authorList>
            <consortium name="EnsemblMetazoa"/>
        </authorList>
    </citation>
    <scope>IDENTIFICATION</scope>
</reference>
<dbReference type="InterPro" id="IPR016024">
    <property type="entry name" value="ARM-type_fold"/>
</dbReference>
<evidence type="ECO:0008006" key="4">
    <source>
        <dbReference type="Google" id="ProtNLM"/>
    </source>
</evidence>
<accession>T1IVR8</accession>
<dbReference type="GO" id="GO:0000796">
    <property type="term" value="C:condensin complex"/>
    <property type="evidence" value="ECO:0007669"/>
    <property type="project" value="TreeGrafter"/>
</dbReference>
<dbReference type="eggNOG" id="KOG1949">
    <property type="taxonomic scope" value="Eukaryota"/>
</dbReference>
<dbReference type="EMBL" id="JH431593">
    <property type="status" value="NOT_ANNOTATED_CDS"/>
    <property type="molecule type" value="Genomic_DNA"/>
</dbReference>
<dbReference type="Gene3D" id="1.25.10.10">
    <property type="entry name" value="Leucine-rich Repeat Variant"/>
    <property type="match status" value="1"/>
</dbReference>
<dbReference type="InterPro" id="IPR011989">
    <property type="entry name" value="ARM-like"/>
</dbReference>
<dbReference type="PhylomeDB" id="T1IVR8"/>
<dbReference type="PANTHER" id="PTHR16199">
    <property type="entry name" value="CONDENSIN-2 COMPLEX SUBUNIT G2"/>
    <property type="match status" value="1"/>
</dbReference>
<sequence>MSKVEEECIYCQETDVKTVPIAVKSYKIVGLTVLSLTGVCVAGVYAVATPFLLPAFRRICLPFVPATTAQVEHVMKALKNRTGSVIDLGSGDGRIVLAAAKQGFNAVGVELNPWLVWYSRLVARYRGLHHVAKFQRSDLWKIDYSQFSNVIIFGVDKMMPILEKKLSKELPVDGCVIACRFPLPTWKELSAIGSGTDKVWVYYHPQVSYIMDEVSLAFTKLINNNESNDILQLLSELQGSKQLFRDVKEHLSFLENDAMSAVWTCLQTICADTLVTSCTEKDSQDEVKKFDSGCSVLNGIATIALLTLEQSTDNIPEGLVQTAVILNGILISLPSSQFKLKTAIAVLCEKWCSSKIDGRKNLFTNLFIYLLQKVTAEKYLKLDIKRLWNLRNEFNSISFQNEAGKTTKQLLLACIKSSNLLNNNDGLKILSCILCLDKEVMLELHKAAKENLPFCTRLQARAYGEIFCKAWSVMTGDMKEKFEHDCIQDVMFHAIHAKANPRSPFPNLKEFLSVFHSLRHQKDIGTMVFKLYEPILWRSFTVPSSTVRGNTAAILIDTFPLENVELSNNENDEWQQKQFALITALLMDPCPNIRMMAAHGVGIICDRYWAMIPNNVIHKWVMTLIDELRFDAASVGVRVNVFKGLTRLLNNPLSHQFLKNVLPKVQGSFHDVSETVRVAVVELLLKLINQKSIEYWTVVSPDHLFARLAVDTPPVARRIVKLLKTSFFPKNQENGVVLERAIFFIKKHRAASRKFYRFVHEYMDLKESVIFLLQINPCLMHYAHRKFLSYKKDLEDIGPDDSENIDPNVGDVEDKEEDDCLDDPDTLAGLIDIVGIVWAGIYEELRKPENLKLEKKLQETYKDSMELFARSCKDNACWDSIMFLTSFLPSNQVLPICKHCLLRIRTLPAGSTSDVFGTYVVNLCRLDFMEELCEILSLWLSAALNPQSTPSRSNKRLRKGVRFEEPYEKQPVLACDILCWMLEEPYCQEILLFNRPPVLACWHQLKSCLELIEERLNGKNKNSDEFFEKAFNTYCRLTIILQKEPLHESVRLMSEVLDWVKAALIPKLMDSTEEEENVTLCVHLIQSLLLMSSDMALVSLITPAFIREILQFSKSLLLLENGHCFFAYVSRLVYQILEFCLTRKDKSDIKIELNVIIPEMISCLIVPLAKMSKEPNSQDFEILGGMKLCFVQILESYCKRKAFNQISFKDILSTFVVAVLSDLTADIKRHRGYQMYDNLDEMPLISKFFLSIFATNIRLMTLFLTEVKTCVNSGDLLEFPGPLVVAALLHFLSHDKKYLKISIMKTALEAVQNLLTEAKTLLGDEEEKTMDDDSNISHVSFNKMAKSTADLLDQISDLLKGNNATNNDK</sequence>
<dbReference type="SUPFAM" id="SSF48371">
    <property type="entry name" value="ARM repeat"/>
    <property type="match status" value="2"/>
</dbReference>
<dbReference type="InterPro" id="IPR029063">
    <property type="entry name" value="SAM-dependent_MTases_sf"/>
</dbReference>
<keyword evidence="3" id="KW-1185">Reference proteome</keyword>
<dbReference type="OMA" id="FLENDAM"/>
<keyword evidence="1" id="KW-1133">Transmembrane helix</keyword>